<dbReference type="GO" id="GO:0003906">
    <property type="term" value="F:DNA-(apurinic or apyrimidinic site) endonuclease activity"/>
    <property type="evidence" value="ECO:0007669"/>
    <property type="project" value="TreeGrafter"/>
</dbReference>
<dbReference type="Gramene" id="TVU26819">
    <property type="protein sequence ID" value="TVU26819"/>
    <property type="gene ID" value="EJB05_29384"/>
</dbReference>
<dbReference type="Gene3D" id="3.60.10.10">
    <property type="entry name" value="Endonuclease/exonuclease/phosphatase"/>
    <property type="match status" value="1"/>
</dbReference>
<keyword evidence="4" id="KW-0378">Hydrolase</keyword>
<dbReference type="GO" id="GO:0006284">
    <property type="term" value="P:base-excision repair"/>
    <property type="evidence" value="ECO:0007669"/>
    <property type="project" value="TreeGrafter"/>
</dbReference>
<evidence type="ECO:0000256" key="6">
    <source>
        <dbReference type="SAM" id="MobiDB-lite"/>
    </source>
</evidence>
<dbReference type="Pfam" id="PF03372">
    <property type="entry name" value="Exo_endo_phos"/>
    <property type="match status" value="1"/>
</dbReference>
<dbReference type="GO" id="GO:0005634">
    <property type="term" value="C:nucleus"/>
    <property type="evidence" value="ECO:0007669"/>
    <property type="project" value="TreeGrafter"/>
</dbReference>
<evidence type="ECO:0000313" key="9">
    <source>
        <dbReference type="Proteomes" id="UP000324897"/>
    </source>
</evidence>
<evidence type="ECO:0000256" key="4">
    <source>
        <dbReference type="ARBA" id="ARBA00022801"/>
    </source>
</evidence>
<dbReference type="PANTHER" id="PTHR22748:SF11">
    <property type="entry name" value="OS07G0184032 PROTEIN"/>
    <property type="match status" value="1"/>
</dbReference>
<dbReference type="InterPro" id="IPR036691">
    <property type="entry name" value="Endo/exonu/phosph_ase_sf"/>
</dbReference>
<dbReference type="AlphaFoldDB" id="A0A5J9USI5"/>
<protein>
    <recommendedName>
        <fullName evidence="7">Endonuclease/exonuclease/phosphatase domain-containing protein</fullName>
    </recommendedName>
</protein>
<keyword evidence="3" id="KW-0479">Metal-binding</keyword>
<comment type="caution">
    <text evidence="8">The sequence shown here is derived from an EMBL/GenBank/DDBJ whole genome shotgun (WGS) entry which is preliminary data.</text>
</comment>
<keyword evidence="9" id="KW-1185">Reference proteome</keyword>
<evidence type="ECO:0000256" key="1">
    <source>
        <dbReference type="ARBA" id="ARBA00001946"/>
    </source>
</evidence>
<dbReference type="InterPro" id="IPR005135">
    <property type="entry name" value="Endo/exonuclease/phosphatase"/>
</dbReference>
<accession>A0A5J9USI5</accession>
<feature type="region of interest" description="Disordered" evidence="6">
    <location>
        <begin position="271"/>
        <end position="291"/>
    </location>
</feature>
<organism evidence="8 9">
    <name type="scientific">Eragrostis curvula</name>
    <name type="common">weeping love grass</name>
    <dbReference type="NCBI Taxonomy" id="38414"/>
    <lineage>
        <taxon>Eukaryota</taxon>
        <taxon>Viridiplantae</taxon>
        <taxon>Streptophyta</taxon>
        <taxon>Embryophyta</taxon>
        <taxon>Tracheophyta</taxon>
        <taxon>Spermatophyta</taxon>
        <taxon>Magnoliopsida</taxon>
        <taxon>Liliopsida</taxon>
        <taxon>Poales</taxon>
        <taxon>Poaceae</taxon>
        <taxon>PACMAD clade</taxon>
        <taxon>Chloridoideae</taxon>
        <taxon>Eragrostideae</taxon>
        <taxon>Eragrostidinae</taxon>
        <taxon>Eragrostis</taxon>
    </lineage>
</organism>
<dbReference type="InterPro" id="IPR004808">
    <property type="entry name" value="AP_endonuc_1"/>
</dbReference>
<sequence length="291" mass="32072">MDKHFKNIHFISWNVRGLGDVDKCKLVCDNLTSALPTIICLQESNLDNVDRFKAATFLPTAFTTLYSLDADGTRGGILTAWGPSIFTLSSFTTRRHTLTTTLHSTTTDLAITITNVYAPSDHRDSQIFLDGLIELAPHITGPWILAGDFNLVRDAADKNNDAINLGLADAFNSTINQLQLMELSLLDCLVHLRSSPTLARLYHVFLNLDINSLCPNNTLTSITRTTSDHIPLLVTISTAIPKPSIFRFDVAWFQHNDFLPAVLPAWYSTQSPGRSSGHLVGSLKSARHAAK</sequence>
<dbReference type="GO" id="GO:0008311">
    <property type="term" value="F:double-stranded DNA 3'-5' DNA exonuclease activity"/>
    <property type="evidence" value="ECO:0007669"/>
    <property type="project" value="TreeGrafter"/>
</dbReference>
<dbReference type="GO" id="GO:0008081">
    <property type="term" value="F:phosphoric diester hydrolase activity"/>
    <property type="evidence" value="ECO:0007669"/>
    <property type="project" value="TreeGrafter"/>
</dbReference>
<feature type="non-terminal residue" evidence="8">
    <location>
        <position position="291"/>
    </location>
</feature>
<dbReference type="SUPFAM" id="SSF56219">
    <property type="entry name" value="DNase I-like"/>
    <property type="match status" value="1"/>
</dbReference>
<dbReference type="OrthoDB" id="689641at2759"/>
<dbReference type="GO" id="GO:0046872">
    <property type="term" value="F:metal ion binding"/>
    <property type="evidence" value="ECO:0007669"/>
    <property type="project" value="UniProtKB-KW"/>
</dbReference>
<comment type="similarity">
    <text evidence="2">Belongs to the DNA repair enzymes AP/ExoA family.</text>
</comment>
<keyword evidence="5" id="KW-0460">Magnesium</keyword>
<evidence type="ECO:0000259" key="7">
    <source>
        <dbReference type="Pfam" id="PF03372"/>
    </source>
</evidence>
<proteinExistence type="inferred from homology"/>
<reference evidence="8 9" key="1">
    <citation type="journal article" date="2019" name="Sci. Rep.">
        <title>A high-quality genome of Eragrostis curvula grass provides insights into Poaceae evolution and supports new strategies to enhance forage quality.</title>
        <authorList>
            <person name="Carballo J."/>
            <person name="Santos B.A.C.M."/>
            <person name="Zappacosta D."/>
            <person name="Garbus I."/>
            <person name="Selva J.P."/>
            <person name="Gallo C.A."/>
            <person name="Diaz A."/>
            <person name="Albertini E."/>
            <person name="Caccamo M."/>
            <person name="Echenique V."/>
        </authorList>
    </citation>
    <scope>NUCLEOTIDE SEQUENCE [LARGE SCALE GENOMIC DNA]</scope>
    <source>
        <strain evidence="9">cv. Victoria</strain>
        <tissue evidence="8">Leaf</tissue>
    </source>
</reference>
<feature type="domain" description="Endonuclease/exonuclease/phosphatase" evidence="7">
    <location>
        <begin position="11"/>
        <end position="187"/>
    </location>
</feature>
<comment type="cofactor">
    <cofactor evidence="1">
        <name>Mg(2+)</name>
        <dbReference type="ChEBI" id="CHEBI:18420"/>
    </cofactor>
</comment>
<evidence type="ECO:0000256" key="2">
    <source>
        <dbReference type="ARBA" id="ARBA00007092"/>
    </source>
</evidence>
<feature type="non-terminal residue" evidence="8">
    <location>
        <position position="1"/>
    </location>
</feature>
<dbReference type="EMBL" id="RWGY01000013">
    <property type="protein sequence ID" value="TVU26819.1"/>
    <property type="molecule type" value="Genomic_DNA"/>
</dbReference>
<evidence type="ECO:0000256" key="5">
    <source>
        <dbReference type="ARBA" id="ARBA00022842"/>
    </source>
</evidence>
<gene>
    <name evidence="8" type="ORF">EJB05_29384</name>
</gene>
<name>A0A5J9USI5_9POAL</name>
<evidence type="ECO:0000256" key="3">
    <source>
        <dbReference type="ARBA" id="ARBA00022723"/>
    </source>
</evidence>
<evidence type="ECO:0000313" key="8">
    <source>
        <dbReference type="EMBL" id="TVU26819.1"/>
    </source>
</evidence>
<dbReference type="PANTHER" id="PTHR22748">
    <property type="entry name" value="AP ENDONUCLEASE"/>
    <property type="match status" value="1"/>
</dbReference>
<dbReference type="Proteomes" id="UP000324897">
    <property type="component" value="Chromosome 2"/>
</dbReference>